<dbReference type="InterPro" id="IPR001709">
    <property type="entry name" value="Flavoprot_Pyr_Nucl_cyt_Rdtase"/>
</dbReference>
<proteinExistence type="inferred from homology"/>
<evidence type="ECO:0000256" key="3">
    <source>
        <dbReference type="ARBA" id="ARBA00001974"/>
    </source>
</evidence>
<name>A0A5P1FH38_ASPOF</name>
<evidence type="ECO:0000256" key="5">
    <source>
        <dbReference type="ARBA" id="ARBA00006253"/>
    </source>
</evidence>
<keyword evidence="10" id="KW-0479">Metal-binding</keyword>
<keyword evidence="8" id="KW-0349">Heme</keyword>
<evidence type="ECO:0000313" key="18">
    <source>
        <dbReference type="EMBL" id="ONK75961.1"/>
    </source>
</evidence>
<comment type="function">
    <text evidence="4">Nitrate reductase is a key enzyme involved in the first step of nitrate assimilation in plants, fungi and bacteria.</text>
</comment>
<evidence type="ECO:0000256" key="1">
    <source>
        <dbReference type="ARBA" id="ARBA00001924"/>
    </source>
</evidence>
<dbReference type="FunFam" id="3.40.50.80:FF:000025">
    <property type="entry name" value="Nitrate reductase [NADH]"/>
    <property type="match status" value="1"/>
</dbReference>
<evidence type="ECO:0000256" key="11">
    <source>
        <dbReference type="ARBA" id="ARBA00022827"/>
    </source>
</evidence>
<evidence type="ECO:0000256" key="14">
    <source>
        <dbReference type="ARBA" id="ARBA00023027"/>
    </source>
</evidence>
<dbReference type="Pfam" id="PF00175">
    <property type="entry name" value="NAD_binding_1"/>
    <property type="match status" value="1"/>
</dbReference>
<comment type="similarity">
    <text evidence="5">Belongs to the nitrate reductase family.</text>
</comment>
<feature type="domain" description="Oxidoreductase FAD/NAD(P)-binding" evidence="16">
    <location>
        <begin position="196"/>
        <end position="286"/>
    </location>
</feature>
<evidence type="ECO:0000256" key="4">
    <source>
        <dbReference type="ARBA" id="ARBA00003838"/>
    </source>
</evidence>
<keyword evidence="7" id="KW-0500">Molybdenum</keyword>
<dbReference type="Proteomes" id="UP000243459">
    <property type="component" value="Chromosome 3"/>
</dbReference>
<keyword evidence="19" id="KW-1185">Reference proteome</keyword>
<sequence length="312" mass="35501">MICRVHRARCVKWLRRHYRRSPGVAIIKRTRQGQQGSAAAHVDAEVANAQAWWYKPEYIINELNINSVITTPGHDEILPINSATTQTPYTMKGYAYSGGGKKVTRVEVTLDGGESWQVCTLEHPERPNKYGKYWCWCFWSLEVEVLDLLGAKEVAVRAWDETLNTQPEKLNWNVMYTGRGNFLVKGKPKFAKKMAMIAGGSGITPLYQVIQAVLADRAEDRTEMYLVYANRTEDDILLREDLDAWAKEYPEQFKVWYVIGEAKHPEEWKYSLGFVSEGVLREHVPIGGPEDTLAADDPVCSDAELGEDELRC</sequence>
<dbReference type="GO" id="GO:0006790">
    <property type="term" value="P:sulfur compound metabolic process"/>
    <property type="evidence" value="ECO:0007669"/>
    <property type="project" value="TreeGrafter"/>
</dbReference>
<evidence type="ECO:0008006" key="20">
    <source>
        <dbReference type="Google" id="ProtNLM"/>
    </source>
</evidence>
<dbReference type="GO" id="GO:0042128">
    <property type="term" value="P:nitrate assimilation"/>
    <property type="evidence" value="ECO:0007669"/>
    <property type="project" value="UniProtKB-KW"/>
</dbReference>
<dbReference type="GO" id="GO:0020037">
    <property type="term" value="F:heme binding"/>
    <property type="evidence" value="ECO:0007669"/>
    <property type="project" value="TreeGrafter"/>
</dbReference>
<dbReference type="PRINTS" id="PR00371">
    <property type="entry name" value="FPNCR"/>
</dbReference>
<dbReference type="InterPro" id="IPR005066">
    <property type="entry name" value="MoCF_OxRdtse_dimer"/>
</dbReference>
<keyword evidence="12" id="KW-0560">Oxidoreductase</keyword>
<dbReference type="Gene3D" id="2.60.40.650">
    <property type="match status" value="1"/>
</dbReference>
<dbReference type="InterPro" id="IPR001433">
    <property type="entry name" value="OxRdtase_FAD/NAD-bd"/>
</dbReference>
<dbReference type="InterPro" id="IPR014756">
    <property type="entry name" value="Ig_E-set"/>
</dbReference>
<dbReference type="Gene3D" id="3.40.50.80">
    <property type="entry name" value="Nucleotide-binding domain of ferredoxin-NADP reductase (FNR) module"/>
    <property type="match status" value="1"/>
</dbReference>
<evidence type="ECO:0000256" key="15">
    <source>
        <dbReference type="ARBA" id="ARBA00023063"/>
    </source>
</evidence>
<keyword evidence="13" id="KW-0408">Iron</keyword>
<dbReference type="EMBL" id="CM007383">
    <property type="protein sequence ID" value="ONK75961.1"/>
    <property type="molecule type" value="Genomic_DNA"/>
</dbReference>
<evidence type="ECO:0000256" key="12">
    <source>
        <dbReference type="ARBA" id="ARBA00023002"/>
    </source>
</evidence>
<evidence type="ECO:0000256" key="8">
    <source>
        <dbReference type="ARBA" id="ARBA00022617"/>
    </source>
</evidence>
<dbReference type="PRINTS" id="PR00406">
    <property type="entry name" value="CYTB5RDTASE"/>
</dbReference>
<dbReference type="PANTHER" id="PTHR19372:SF7">
    <property type="entry name" value="SULFITE OXIDASE, MITOCHONDRIAL"/>
    <property type="match status" value="1"/>
</dbReference>
<evidence type="ECO:0000256" key="7">
    <source>
        <dbReference type="ARBA" id="ARBA00022505"/>
    </source>
</evidence>
<evidence type="ECO:0000259" key="16">
    <source>
        <dbReference type="Pfam" id="PF00175"/>
    </source>
</evidence>
<keyword evidence="15" id="KW-0534">Nitrate assimilation</keyword>
<evidence type="ECO:0000256" key="9">
    <source>
        <dbReference type="ARBA" id="ARBA00022630"/>
    </source>
</evidence>
<keyword evidence="14" id="KW-0520">NAD</keyword>
<dbReference type="InterPro" id="IPR039261">
    <property type="entry name" value="FNR_nucleotide-bd"/>
</dbReference>
<dbReference type="Gramene" id="ONK75961">
    <property type="protein sequence ID" value="ONK75961"/>
    <property type="gene ID" value="A4U43_C03F22380"/>
</dbReference>
<gene>
    <name evidence="18" type="ORF">A4U43_C03F22380</name>
</gene>
<dbReference type="AlphaFoldDB" id="A0A5P1FH38"/>
<comment type="cofactor">
    <cofactor evidence="1">
        <name>Mo-molybdopterin</name>
        <dbReference type="ChEBI" id="CHEBI:71302"/>
    </cofactor>
</comment>
<comment type="cofactor">
    <cofactor evidence="3">
        <name>FAD</name>
        <dbReference type="ChEBI" id="CHEBI:57692"/>
    </cofactor>
</comment>
<organism evidence="18 19">
    <name type="scientific">Asparagus officinalis</name>
    <name type="common">Garden asparagus</name>
    <dbReference type="NCBI Taxonomy" id="4686"/>
    <lineage>
        <taxon>Eukaryota</taxon>
        <taxon>Viridiplantae</taxon>
        <taxon>Streptophyta</taxon>
        <taxon>Embryophyta</taxon>
        <taxon>Tracheophyta</taxon>
        <taxon>Spermatophyta</taxon>
        <taxon>Magnoliopsida</taxon>
        <taxon>Liliopsida</taxon>
        <taxon>Asparagales</taxon>
        <taxon>Asparagaceae</taxon>
        <taxon>Asparagoideae</taxon>
        <taxon>Asparagus</taxon>
    </lineage>
</organism>
<evidence type="ECO:0000256" key="2">
    <source>
        <dbReference type="ARBA" id="ARBA00001971"/>
    </source>
</evidence>
<dbReference type="GO" id="GO:0008482">
    <property type="term" value="F:sulfite oxidase activity"/>
    <property type="evidence" value="ECO:0007669"/>
    <property type="project" value="TreeGrafter"/>
</dbReference>
<evidence type="ECO:0000256" key="6">
    <source>
        <dbReference type="ARBA" id="ARBA00011738"/>
    </source>
</evidence>
<dbReference type="PANTHER" id="PTHR19372">
    <property type="entry name" value="SULFITE REDUCTASE"/>
    <property type="match status" value="1"/>
</dbReference>
<dbReference type="SUPFAM" id="SSF81296">
    <property type="entry name" value="E set domains"/>
    <property type="match status" value="1"/>
</dbReference>
<accession>A0A5P1FH38</accession>
<evidence type="ECO:0000313" key="19">
    <source>
        <dbReference type="Proteomes" id="UP000243459"/>
    </source>
</evidence>
<protein>
    <recommendedName>
        <fullName evidence="20">FAD-binding FR-type domain-containing protein</fullName>
    </recommendedName>
</protein>
<evidence type="ECO:0000256" key="13">
    <source>
        <dbReference type="ARBA" id="ARBA00023004"/>
    </source>
</evidence>
<dbReference type="SUPFAM" id="SSF52343">
    <property type="entry name" value="Ferredoxin reductase-like, C-terminal NADP-linked domain"/>
    <property type="match status" value="1"/>
</dbReference>
<dbReference type="GO" id="GO:0030151">
    <property type="term" value="F:molybdenum ion binding"/>
    <property type="evidence" value="ECO:0007669"/>
    <property type="project" value="InterPro"/>
</dbReference>
<dbReference type="PRINTS" id="PR00407">
    <property type="entry name" value="EUMOPTERIN"/>
</dbReference>
<dbReference type="CDD" id="cd06183">
    <property type="entry name" value="cyt_b5_reduct_like"/>
    <property type="match status" value="1"/>
</dbReference>
<keyword evidence="9" id="KW-0285">Flavoprotein</keyword>
<dbReference type="GO" id="GO:0043546">
    <property type="term" value="F:molybdopterin cofactor binding"/>
    <property type="evidence" value="ECO:0007669"/>
    <property type="project" value="TreeGrafter"/>
</dbReference>
<evidence type="ECO:0000259" key="17">
    <source>
        <dbReference type="Pfam" id="PF03404"/>
    </source>
</evidence>
<evidence type="ECO:0000256" key="10">
    <source>
        <dbReference type="ARBA" id="ARBA00022723"/>
    </source>
</evidence>
<feature type="domain" description="Moybdenum cofactor oxidoreductase dimerisation" evidence="17">
    <location>
        <begin position="58"/>
        <end position="175"/>
    </location>
</feature>
<reference evidence="19" key="1">
    <citation type="journal article" date="2017" name="Nat. Commun.">
        <title>The asparagus genome sheds light on the origin and evolution of a young Y chromosome.</title>
        <authorList>
            <person name="Harkess A."/>
            <person name="Zhou J."/>
            <person name="Xu C."/>
            <person name="Bowers J.E."/>
            <person name="Van der Hulst R."/>
            <person name="Ayyampalayam S."/>
            <person name="Mercati F."/>
            <person name="Riccardi P."/>
            <person name="McKain M.R."/>
            <person name="Kakrana A."/>
            <person name="Tang H."/>
            <person name="Ray J."/>
            <person name="Groenendijk J."/>
            <person name="Arikit S."/>
            <person name="Mathioni S.M."/>
            <person name="Nakano M."/>
            <person name="Shan H."/>
            <person name="Telgmann-Rauber A."/>
            <person name="Kanno A."/>
            <person name="Yue Z."/>
            <person name="Chen H."/>
            <person name="Li W."/>
            <person name="Chen Y."/>
            <person name="Xu X."/>
            <person name="Zhang Y."/>
            <person name="Luo S."/>
            <person name="Chen H."/>
            <person name="Gao J."/>
            <person name="Mao Z."/>
            <person name="Pires J.C."/>
            <person name="Luo M."/>
            <person name="Kudrna D."/>
            <person name="Wing R.A."/>
            <person name="Meyers B.C."/>
            <person name="Yi K."/>
            <person name="Kong H."/>
            <person name="Lavrijsen P."/>
            <person name="Sunseri F."/>
            <person name="Falavigna A."/>
            <person name="Ye Y."/>
            <person name="Leebens-Mack J.H."/>
            <person name="Chen G."/>
        </authorList>
    </citation>
    <scope>NUCLEOTIDE SEQUENCE [LARGE SCALE GENOMIC DNA]</scope>
    <source>
        <strain evidence="19">cv. DH0086</strain>
    </source>
</reference>
<keyword evidence="11" id="KW-0274">FAD</keyword>
<dbReference type="Pfam" id="PF03404">
    <property type="entry name" value="Mo-co_dimer"/>
    <property type="match status" value="1"/>
</dbReference>
<comment type="cofactor">
    <cofactor evidence="2">
        <name>heme</name>
        <dbReference type="ChEBI" id="CHEBI:30413"/>
    </cofactor>
</comment>
<dbReference type="InterPro" id="IPR008335">
    <property type="entry name" value="Mopterin_OxRdtase_euk"/>
</dbReference>
<comment type="subunit">
    <text evidence="6">Homodimer.</text>
</comment>